<dbReference type="AlphaFoldDB" id="A0A2M6ITY3"/>
<comment type="caution">
    <text evidence="5">The sequence shown here is derived from an EMBL/GenBank/DDBJ whole genome shotgun (WGS) entry which is preliminary data.</text>
</comment>
<evidence type="ECO:0000256" key="2">
    <source>
        <dbReference type="ARBA" id="ARBA00022679"/>
    </source>
</evidence>
<evidence type="ECO:0000256" key="1">
    <source>
        <dbReference type="ARBA" id="ARBA00022603"/>
    </source>
</evidence>
<dbReference type="CDD" id="cd02440">
    <property type="entry name" value="AdoMet_MTases"/>
    <property type="match status" value="1"/>
</dbReference>
<keyword evidence="1 5" id="KW-0489">Methyltransferase</keyword>
<dbReference type="Gene3D" id="2.60.40.1180">
    <property type="entry name" value="Golgi alpha-mannosidase II"/>
    <property type="match status" value="1"/>
</dbReference>
<reference evidence="5 6" key="1">
    <citation type="submission" date="2017-09" db="EMBL/GenBank/DDBJ databases">
        <title>Depth-based differentiation of microbial function through sediment-hosted aquifers and enrichment of novel symbionts in the deep terrestrial subsurface.</title>
        <authorList>
            <person name="Probst A.J."/>
            <person name="Ladd B."/>
            <person name="Jarett J.K."/>
            <person name="Geller-Mcgrath D.E."/>
            <person name="Sieber C.M."/>
            <person name="Emerson J.B."/>
            <person name="Anantharaman K."/>
            <person name="Thomas B.C."/>
            <person name="Malmstrom R."/>
            <person name="Stieglmeier M."/>
            <person name="Klingl A."/>
            <person name="Woyke T."/>
            <person name="Ryan C.M."/>
            <person name="Banfield J.F."/>
        </authorList>
    </citation>
    <scope>NUCLEOTIDE SEQUENCE [LARGE SCALE GENOMIC DNA]</scope>
    <source>
        <strain evidence="5">CG11_big_fil_rev_8_21_14_0_20_36_8</strain>
    </source>
</reference>
<dbReference type="PANTHER" id="PTHR43042">
    <property type="entry name" value="SAM-DEPENDENT METHYLTRANSFERASE"/>
    <property type="match status" value="1"/>
</dbReference>
<dbReference type="Pfam" id="PF10672">
    <property type="entry name" value="Methyltrans_SAM"/>
    <property type="match status" value="1"/>
</dbReference>
<dbReference type="InterPro" id="IPR029063">
    <property type="entry name" value="SAM-dependent_MTases_sf"/>
</dbReference>
<gene>
    <name evidence="5" type="ORF">COV58_02920</name>
</gene>
<organism evidence="5 6">
    <name type="scientific">Candidatus Roizmanbacteria bacterium CG11_big_fil_rev_8_21_14_0_20_36_8</name>
    <dbReference type="NCBI Taxonomy" id="1974856"/>
    <lineage>
        <taxon>Bacteria</taxon>
        <taxon>Candidatus Roizmaniibacteriota</taxon>
    </lineage>
</organism>
<dbReference type="EMBL" id="PCVM01000067">
    <property type="protein sequence ID" value="PIQ73363.1"/>
    <property type="molecule type" value="Genomic_DNA"/>
</dbReference>
<dbReference type="InterPro" id="IPR019614">
    <property type="entry name" value="SAM-dep_methyl-trfase"/>
</dbReference>
<sequence>MAILTSSEWEEYKLLDSGDGRRLEKYGKYKLDRPDPEVLWGPKLSYEEWSKVDAYYERETTEKGSWNMNTPLPDKWELHYKNLSFWVKPTPFKHTGVFPEQALQWDWIISSISKTNRKVSLLNLFAYTGAASLAAASVGATVTHVDSSKPAVTWANENRILSKLPDDLIRWIVDDVVKFTTREIRRGRKYDAIILDPPVYGHGPKGERWDFSLDIVQLLNNCKHLLSEQPLFVLLNSYAVSHSALTLNNIMSDIFNDFAGTIDSGELTLRDESRKRLLSTGIYAQWKSNTI</sequence>
<accession>A0A2M6ITY3</accession>
<name>A0A2M6ITY3_9BACT</name>
<feature type="domain" description="S-adenosylmethionine-dependent methyltransferase" evidence="4">
    <location>
        <begin position="65"/>
        <end position="204"/>
    </location>
</feature>
<dbReference type="GO" id="GO:0008168">
    <property type="term" value="F:methyltransferase activity"/>
    <property type="evidence" value="ECO:0007669"/>
    <property type="project" value="UniProtKB-KW"/>
</dbReference>
<evidence type="ECO:0000259" key="4">
    <source>
        <dbReference type="Pfam" id="PF10672"/>
    </source>
</evidence>
<dbReference type="SUPFAM" id="SSF53335">
    <property type="entry name" value="S-adenosyl-L-methionine-dependent methyltransferases"/>
    <property type="match status" value="1"/>
</dbReference>
<protein>
    <submittedName>
        <fullName evidence="5">SAM-dependent methyltransferase</fullName>
    </submittedName>
</protein>
<evidence type="ECO:0000313" key="6">
    <source>
        <dbReference type="Proteomes" id="UP000231056"/>
    </source>
</evidence>
<dbReference type="Proteomes" id="UP000231056">
    <property type="component" value="Unassembled WGS sequence"/>
</dbReference>
<proteinExistence type="predicted"/>
<evidence type="ECO:0000256" key="3">
    <source>
        <dbReference type="ARBA" id="ARBA00022691"/>
    </source>
</evidence>
<dbReference type="GO" id="GO:0032259">
    <property type="term" value="P:methylation"/>
    <property type="evidence" value="ECO:0007669"/>
    <property type="project" value="UniProtKB-KW"/>
</dbReference>
<dbReference type="PANTHER" id="PTHR43042:SF2">
    <property type="entry name" value="SAM-DEPENDENT METHYLTRANSFERASE"/>
    <property type="match status" value="1"/>
</dbReference>
<dbReference type="Gene3D" id="3.40.50.150">
    <property type="entry name" value="Vaccinia Virus protein VP39"/>
    <property type="match status" value="1"/>
</dbReference>
<evidence type="ECO:0000313" key="5">
    <source>
        <dbReference type="EMBL" id="PIQ73363.1"/>
    </source>
</evidence>
<dbReference type="InterPro" id="IPR013780">
    <property type="entry name" value="Glyco_hydro_b"/>
</dbReference>
<keyword evidence="3" id="KW-0949">S-adenosyl-L-methionine</keyword>
<keyword evidence="2 5" id="KW-0808">Transferase</keyword>